<evidence type="ECO:0000313" key="3">
    <source>
        <dbReference type="Proteomes" id="UP000799324"/>
    </source>
</evidence>
<organism evidence="2 3">
    <name type="scientific">Lophiostoma macrostomum CBS 122681</name>
    <dbReference type="NCBI Taxonomy" id="1314788"/>
    <lineage>
        <taxon>Eukaryota</taxon>
        <taxon>Fungi</taxon>
        <taxon>Dikarya</taxon>
        <taxon>Ascomycota</taxon>
        <taxon>Pezizomycotina</taxon>
        <taxon>Dothideomycetes</taxon>
        <taxon>Pleosporomycetidae</taxon>
        <taxon>Pleosporales</taxon>
        <taxon>Lophiostomataceae</taxon>
        <taxon>Lophiostoma</taxon>
    </lineage>
</organism>
<dbReference type="Proteomes" id="UP000799324">
    <property type="component" value="Unassembled WGS sequence"/>
</dbReference>
<dbReference type="PANTHER" id="PTHR12039:SF0">
    <property type="entry name" value="NICOTINAMIDE-NUCLEOTIDE ADENYLYLTRANSFERASE"/>
    <property type="match status" value="1"/>
</dbReference>
<accession>A0A6A6TMQ9</accession>
<dbReference type="GO" id="GO:0009435">
    <property type="term" value="P:NAD+ biosynthetic process"/>
    <property type="evidence" value="ECO:0007669"/>
    <property type="project" value="TreeGrafter"/>
</dbReference>
<dbReference type="Gene3D" id="3.40.50.620">
    <property type="entry name" value="HUPs"/>
    <property type="match status" value="1"/>
</dbReference>
<dbReference type="EMBL" id="MU004296">
    <property type="protein sequence ID" value="KAF2661032.1"/>
    <property type="molecule type" value="Genomic_DNA"/>
</dbReference>
<dbReference type="InterPro" id="IPR051182">
    <property type="entry name" value="Euk_NMN_adenylyltrnsfrase"/>
</dbReference>
<dbReference type="PANTHER" id="PTHR12039">
    <property type="entry name" value="NICOTINAMIDE MONONUCLEOTIDE ADENYLYLTRANSFERASE"/>
    <property type="match status" value="1"/>
</dbReference>
<keyword evidence="3" id="KW-1185">Reference proteome</keyword>
<feature type="domain" description="Cytidyltransferase-like" evidence="1">
    <location>
        <begin position="57"/>
        <end position="135"/>
    </location>
</feature>
<evidence type="ECO:0000313" key="2">
    <source>
        <dbReference type="EMBL" id="KAF2661032.1"/>
    </source>
</evidence>
<dbReference type="InterPro" id="IPR004821">
    <property type="entry name" value="Cyt_trans-like"/>
</dbReference>
<dbReference type="AlphaFoldDB" id="A0A6A6TMQ9"/>
<dbReference type="SUPFAM" id="SSF52374">
    <property type="entry name" value="Nucleotidylyl transferase"/>
    <property type="match status" value="1"/>
</dbReference>
<gene>
    <name evidence="2" type="ORF">K491DRAFT_674330</name>
</gene>
<dbReference type="Pfam" id="PF01467">
    <property type="entry name" value="CTP_transf_like"/>
    <property type="match status" value="1"/>
</dbReference>
<dbReference type="GO" id="GO:0000309">
    <property type="term" value="F:nicotinamide-nucleotide adenylyltransferase activity"/>
    <property type="evidence" value="ECO:0007669"/>
    <property type="project" value="TreeGrafter"/>
</dbReference>
<dbReference type="OrthoDB" id="422187at2759"/>
<reference evidence="2" key="1">
    <citation type="journal article" date="2020" name="Stud. Mycol.">
        <title>101 Dothideomycetes genomes: a test case for predicting lifestyles and emergence of pathogens.</title>
        <authorList>
            <person name="Haridas S."/>
            <person name="Albert R."/>
            <person name="Binder M."/>
            <person name="Bloem J."/>
            <person name="Labutti K."/>
            <person name="Salamov A."/>
            <person name="Andreopoulos B."/>
            <person name="Baker S."/>
            <person name="Barry K."/>
            <person name="Bills G."/>
            <person name="Bluhm B."/>
            <person name="Cannon C."/>
            <person name="Castanera R."/>
            <person name="Culley D."/>
            <person name="Daum C."/>
            <person name="Ezra D."/>
            <person name="Gonzalez J."/>
            <person name="Henrissat B."/>
            <person name="Kuo A."/>
            <person name="Liang C."/>
            <person name="Lipzen A."/>
            <person name="Lutzoni F."/>
            <person name="Magnuson J."/>
            <person name="Mondo S."/>
            <person name="Nolan M."/>
            <person name="Ohm R."/>
            <person name="Pangilinan J."/>
            <person name="Park H.-J."/>
            <person name="Ramirez L."/>
            <person name="Alfaro M."/>
            <person name="Sun H."/>
            <person name="Tritt A."/>
            <person name="Yoshinaga Y."/>
            <person name="Zwiers L.-H."/>
            <person name="Turgeon B."/>
            <person name="Goodwin S."/>
            <person name="Spatafora J."/>
            <person name="Crous P."/>
            <person name="Grigoriev I."/>
        </authorList>
    </citation>
    <scope>NUCLEOTIDE SEQUENCE</scope>
    <source>
        <strain evidence="2">CBS 122681</strain>
    </source>
</reference>
<proteinExistence type="predicted"/>
<dbReference type="GO" id="GO:0004515">
    <property type="term" value="F:nicotinate-nucleotide adenylyltransferase activity"/>
    <property type="evidence" value="ECO:0007669"/>
    <property type="project" value="TreeGrafter"/>
</dbReference>
<evidence type="ECO:0000259" key="1">
    <source>
        <dbReference type="Pfam" id="PF01467"/>
    </source>
</evidence>
<dbReference type="InterPro" id="IPR014729">
    <property type="entry name" value="Rossmann-like_a/b/a_fold"/>
</dbReference>
<name>A0A6A6TMQ9_9PLEO</name>
<sequence>MALEEAEDNFARTKGPVPSAFEDFTFDARWWTGPTNKIQTRLGQVSDDDQELAVIVTTGAFCPIHRGHVQMLETAKKELESRGIAVLGGYICPDHDRYVSTKIKVGSLSAAERLELCEIAAEASDWIMVDRWAAIYAWSAVGFTTIVSHIEKMVNHYVKTPRPINVVYAFGGDNAAFSFSFVAGGSCVCVLRPGSLEVFQEMHGYESFRNNPMIIFSHDTTAPLDSTSVRKGDLAALLPKVKNRWITMTTGTPPKLLSSAPSHTKVYHIRNEGLWALQPFLPQSKCSIEMLERAYDMFCENLQEVFELAFDAVAGQIPSFKISRTRLRDQENPFQELHTTHSPILSLDPCLPGTNNLYISQLSEPLVQAPLAVVAAPGTASLEKQFAQLEAGEYALFAEHLPLEPKILEYLEGKLPEGRTIASQICHEHLSTPSRGGQSVDTSTRTQRTINARDFLAGSQQGGTLLQLPSSVTRVVRAPNMLPYIRACEVASIAEMGFSKAVWELNQQFFTSVGGEATVSDTDLGFQALCELQGFPPDMRMTEICQWHLDAFDDMSFKELWIGL</sequence>
<protein>
    <recommendedName>
        <fullName evidence="1">Cytidyltransferase-like domain-containing protein</fullName>
    </recommendedName>
</protein>